<evidence type="ECO:0000256" key="1">
    <source>
        <dbReference type="ARBA" id="ARBA00009437"/>
    </source>
</evidence>
<dbReference type="GO" id="GO:0003700">
    <property type="term" value="F:DNA-binding transcription factor activity"/>
    <property type="evidence" value="ECO:0007669"/>
    <property type="project" value="InterPro"/>
</dbReference>
<dbReference type="InterPro" id="IPR000847">
    <property type="entry name" value="LysR_HTH_N"/>
</dbReference>
<dbReference type="Gene3D" id="3.40.190.290">
    <property type="match status" value="1"/>
</dbReference>
<organism evidence="6 7">
    <name type="scientific">Aliiroseovarius pelagivivens</name>
    <dbReference type="NCBI Taxonomy" id="1639690"/>
    <lineage>
        <taxon>Bacteria</taxon>
        <taxon>Pseudomonadati</taxon>
        <taxon>Pseudomonadota</taxon>
        <taxon>Alphaproteobacteria</taxon>
        <taxon>Rhodobacterales</taxon>
        <taxon>Paracoccaceae</taxon>
        <taxon>Aliiroseovarius</taxon>
    </lineage>
</organism>
<evidence type="ECO:0000313" key="7">
    <source>
        <dbReference type="Proteomes" id="UP000244911"/>
    </source>
</evidence>
<dbReference type="SUPFAM" id="SSF46785">
    <property type="entry name" value="Winged helix' DNA-binding domain"/>
    <property type="match status" value="1"/>
</dbReference>
<evidence type="ECO:0000259" key="5">
    <source>
        <dbReference type="PROSITE" id="PS50931"/>
    </source>
</evidence>
<evidence type="ECO:0000256" key="2">
    <source>
        <dbReference type="ARBA" id="ARBA00023015"/>
    </source>
</evidence>
<dbReference type="CDD" id="cd05466">
    <property type="entry name" value="PBP2_LTTR_substrate"/>
    <property type="match status" value="1"/>
</dbReference>
<dbReference type="EMBL" id="OMOI01000001">
    <property type="protein sequence ID" value="SPF75316.1"/>
    <property type="molecule type" value="Genomic_DNA"/>
</dbReference>
<feature type="domain" description="HTH lysR-type" evidence="5">
    <location>
        <begin position="1"/>
        <end position="59"/>
    </location>
</feature>
<keyword evidence="4" id="KW-0804">Transcription</keyword>
<keyword evidence="7" id="KW-1185">Reference proteome</keyword>
<dbReference type="PROSITE" id="PS50931">
    <property type="entry name" value="HTH_LYSR"/>
    <property type="match status" value="1"/>
</dbReference>
<dbReference type="InterPro" id="IPR005119">
    <property type="entry name" value="LysR_subst-bd"/>
</dbReference>
<name>A0A2R8AH05_9RHOB</name>
<dbReference type="RefSeq" id="WP_108855431.1">
    <property type="nucleotide sequence ID" value="NZ_OMOI01000001.1"/>
</dbReference>
<dbReference type="InterPro" id="IPR036388">
    <property type="entry name" value="WH-like_DNA-bd_sf"/>
</dbReference>
<dbReference type="Gene3D" id="1.10.10.10">
    <property type="entry name" value="Winged helix-like DNA-binding domain superfamily/Winged helix DNA-binding domain"/>
    <property type="match status" value="1"/>
</dbReference>
<dbReference type="Proteomes" id="UP000244911">
    <property type="component" value="Unassembled WGS sequence"/>
</dbReference>
<dbReference type="GO" id="GO:0000976">
    <property type="term" value="F:transcription cis-regulatory region binding"/>
    <property type="evidence" value="ECO:0007669"/>
    <property type="project" value="TreeGrafter"/>
</dbReference>
<accession>A0A2R8AH05</accession>
<gene>
    <name evidence="6" type="primary">yahB</name>
    <name evidence="6" type="ORF">ALP8811_00303</name>
</gene>
<keyword evidence="2" id="KW-0805">Transcription regulation</keyword>
<keyword evidence="3" id="KW-0238">DNA-binding</keyword>
<dbReference type="OrthoDB" id="8679465at2"/>
<dbReference type="Pfam" id="PF00126">
    <property type="entry name" value="HTH_1"/>
    <property type="match status" value="1"/>
</dbReference>
<dbReference type="InterPro" id="IPR036390">
    <property type="entry name" value="WH_DNA-bd_sf"/>
</dbReference>
<reference evidence="7" key="1">
    <citation type="submission" date="2018-03" db="EMBL/GenBank/DDBJ databases">
        <authorList>
            <person name="Rodrigo-Torres L."/>
            <person name="Arahal R. D."/>
            <person name="Lucena T."/>
        </authorList>
    </citation>
    <scope>NUCLEOTIDE SEQUENCE [LARGE SCALE GENOMIC DNA]</scope>
    <source>
        <strain evidence="7">CECT 8811</strain>
    </source>
</reference>
<dbReference type="PANTHER" id="PTHR30126:SF91">
    <property type="entry name" value="LYSR FAMILY TRANSCRIPTIONAL REGULATOR"/>
    <property type="match status" value="1"/>
</dbReference>
<evidence type="ECO:0000313" key="6">
    <source>
        <dbReference type="EMBL" id="SPF75316.1"/>
    </source>
</evidence>
<dbReference type="Pfam" id="PF03466">
    <property type="entry name" value="LysR_substrate"/>
    <property type="match status" value="1"/>
</dbReference>
<evidence type="ECO:0000256" key="3">
    <source>
        <dbReference type="ARBA" id="ARBA00023125"/>
    </source>
</evidence>
<dbReference type="PANTHER" id="PTHR30126">
    <property type="entry name" value="HTH-TYPE TRANSCRIPTIONAL REGULATOR"/>
    <property type="match status" value="1"/>
</dbReference>
<comment type="similarity">
    <text evidence="1">Belongs to the LysR transcriptional regulatory family.</text>
</comment>
<dbReference type="PRINTS" id="PR00039">
    <property type="entry name" value="HTHLYSR"/>
</dbReference>
<dbReference type="AlphaFoldDB" id="A0A2R8AH05"/>
<protein>
    <submittedName>
        <fullName evidence="6">Putative HTH-type transcriptional regulator YahB</fullName>
    </submittedName>
</protein>
<evidence type="ECO:0000256" key="4">
    <source>
        <dbReference type="ARBA" id="ARBA00023163"/>
    </source>
</evidence>
<sequence length="298" mass="32241">MVSQDGLTAFMLAAELGSFSAAARRIGKVQSAISTAIANLEIDTGVTLFDRSGRLPVLTDEGRALLPYARAISLGQKELMAKAGSLSEGIEHRLSVAIEQGLSLPPVLDALSEFAQKFPTVELELLSPGVNDTPELLISGRTDLGLMSEQESYPLGFQFRGVGHTALVMVCSPTYPLAGVQPVDLKALREHRQIVLHSRSKGRDGSYGNMKSPLLWEAENSSLIVEMVKSGLGWAELPYTVVHDPISQGRLTKLSTSFQQSDDLAGVDVVWTERRGLGAAGSWLRDRLMTLPQEAWRG</sequence>
<proteinExistence type="inferred from homology"/>
<dbReference type="SUPFAM" id="SSF53850">
    <property type="entry name" value="Periplasmic binding protein-like II"/>
    <property type="match status" value="1"/>
</dbReference>